<protein>
    <recommendedName>
        <fullName evidence="2">Glycine zipper 2TM domain-containing protein</fullName>
    </recommendedName>
</protein>
<name>A0A3B1B3G9_9ZZZZ</name>
<proteinExistence type="predicted"/>
<sequence length="146" mass="16308">MMTYQQNITIKNTGKLASILLLGLVALLMSQQSFASPSSRYSADYRAKHVTQYNSYNRQHYAKRQNRPHQNRRYGYKKPRHETPVVVQHRPRVKHYSTPYRQNNGHAAILGGVIGAVVASEFSEGDAAATMLGVVSGVALVNALEH</sequence>
<reference evidence="1" key="1">
    <citation type="submission" date="2018-06" db="EMBL/GenBank/DDBJ databases">
        <authorList>
            <person name="Zhirakovskaya E."/>
        </authorList>
    </citation>
    <scope>NUCLEOTIDE SEQUENCE</scope>
</reference>
<gene>
    <name evidence="1" type="ORF">MNBD_GAMMA22-2860</name>
</gene>
<evidence type="ECO:0000313" key="1">
    <source>
        <dbReference type="EMBL" id="VAW99616.1"/>
    </source>
</evidence>
<dbReference type="AlphaFoldDB" id="A0A3B1B3G9"/>
<accession>A0A3B1B3G9</accession>
<dbReference type="EMBL" id="UOFS01000040">
    <property type="protein sequence ID" value="VAW99616.1"/>
    <property type="molecule type" value="Genomic_DNA"/>
</dbReference>
<evidence type="ECO:0008006" key="2">
    <source>
        <dbReference type="Google" id="ProtNLM"/>
    </source>
</evidence>
<organism evidence="1">
    <name type="scientific">hydrothermal vent metagenome</name>
    <dbReference type="NCBI Taxonomy" id="652676"/>
    <lineage>
        <taxon>unclassified sequences</taxon>
        <taxon>metagenomes</taxon>
        <taxon>ecological metagenomes</taxon>
    </lineage>
</organism>